<accession>A0AAD5MRJ2</accession>
<comment type="caution">
    <text evidence="1">The sequence shown here is derived from an EMBL/GenBank/DDBJ whole genome shotgun (WGS) entry which is preliminary data.</text>
</comment>
<evidence type="ECO:0000313" key="1">
    <source>
        <dbReference type="EMBL" id="KAJ1360438.1"/>
    </source>
</evidence>
<keyword evidence="2" id="KW-1185">Reference proteome</keyword>
<organism evidence="1 2">
    <name type="scientific">Parelaphostrongylus tenuis</name>
    <name type="common">Meningeal worm</name>
    <dbReference type="NCBI Taxonomy" id="148309"/>
    <lineage>
        <taxon>Eukaryota</taxon>
        <taxon>Metazoa</taxon>
        <taxon>Ecdysozoa</taxon>
        <taxon>Nematoda</taxon>
        <taxon>Chromadorea</taxon>
        <taxon>Rhabditida</taxon>
        <taxon>Rhabditina</taxon>
        <taxon>Rhabditomorpha</taxon>
        <taxon>Strongyloidea</taxon>
        <taxon>Metastrongylidae</taxon>
        <taxon>Parelaphostrongylus</taxon>
    </lineage>
</organism>
<name>A0AAD5MRJ2_PARTN</name>
<evidence type="ECO:0000313" key="2">
    <source>
        <dbReference type="Proteomes" id="UP001196413"/>
    </source>
</evidence>
<protein>
    <submittedName>
        <fullName evidence="1">Uncharacterized protein</fullName>
    </submittedName>
</protein>
<dbReference type="AlphaFoldDB" id="A0AAD5MRJ2"/>
<gene>
    <name evidence="1" type="ORF">KIN20_019404</name>
</gene>
<reference evidence="1" key="1">
    <citation type="submission" date="2021-06" db="EMBL/GenBank/DDBJ databases">
        <title>Parelaphostrongylus tenuis whole genome reference sequence.</title>
        <authorList>
            <person name="Garwood T.J."/>
            <person name="Larsen P.A."/>
            <person name="Fountain-Jones N.M."/>
            <person name="Garbe J.R."/>
            <person name="Macchietto M.G."/>
            <person name="Kania S.A."/>
            <person name="Gerhold R.W."/>
            <person name="Richards J.E."/>
            <person name="Wolf T.M."/>
        </authorList>
    </citation>
    <scope>NUCLEOTIDE SEQUENCE</scope>
    <source>
        <strain evidence="1">MNPRO001-30</strain>
        <tissue evidence="1">Meninges</tissue>
    </source>
</reference>
<proteinExistence type="predicted"/>
<dbReference type="Proteomes" id="UP001196413">
    <property type="component" value="Unassembled WGS sequence"/>
</dbReference>
<sequence>MALHTANSNDIDPSDTISFAPIICGSENEDQPRSGLNDFLDGQPHSFWEEAIQSLPSSSSGVFAIMIGASTFRK</sequence>
<dbReference type="EMBL" id="JAHQIW010003865">
    <property type="protein sequence ID" value="KAJ1360438.1"/>
    <property type="molecule type" value="Genomic_DNA"/>
</dbReference>